<evidence type="ECO:0000313" key="2">
    <source>
        <dbReference type="Proteomes" id="UP000474175"/>
    </source>
</evidence>
<proteinExistence type="predicted"/>
<dbReference type="Proteomes" id="UP000474175">
    <property type="component" value="Unassembled WGS sequence"/>
</dbReference>
<organism evidence="1 2">
    <name type="scientific">Spirosoma terrae</name>
    <dbReference type="NCBI Taxonomy" id="1968276"/>
    <lineage>
        <taxon>Bacteria</taxon>
        <taxon>Pseudomonadati</taxon>
        <taxon>Bacteroidota</taxon>
        <taxon>Cytophagia</taxon>
        <taxon>Cytophagales</taxon>
        <taxon>Cytophagaceae</taxon>
        <taxon>Spirosoma</taxon>
    </lineage>
</organism>
<dbReference type="AlphaFoldDB" id="A0A6L9LAT2"/>
<dbReference type="RefSeq" id="WP_163953158.1">
    <property type="nucleotide sequence ID" value="NZ_JAAFZH010000012.1"/>
</dbReference>
<gene>
    <name evidence="1" type="ORF">GK108_21985</name>
</gene>
<protein>
    <submittedName>
        <fullName evidence="1">Uncharacterized protein</fullName>
    </submittedName>
</protein>
<accession>A0A6L9LAT2</accession>
<sequence length="111" mass="12745">MAINKTHKIDKFVAQLDGLSYLEVINYCNLEAARSRFLLRSFKPNDPREGVVSQYHRFVNETSYFFSRGTLPTTMSRTDFLRLKPIAETLAARGEWRKDSLAVFAPRVSAV</sequence>
<dbReference type="EMBL" id="JAAFZH010000012">
    <property type="protein sequence ID" value="NDU97570.1"/>
    <property type="molecule type" value="Genomic_DNA"/>
</dbReference>
<name>A0A6L9LAT2_9BACT</name>
<reference evidence="1 2" key="1">
    <citation type="submission" date="2020-02" db="EMBL/GenBank/DDBJ databases">
        <title>Draft genome sequence of two Spirosoma agri KCTC 52727 and Spirosoma terrae KCTC 52035.</title>
        <authorList>
            <person name="Rojas J."/>
            <person name="Ambika Manirajan B."/>
            <person name="Suarez C."/>
            <person name="Ratering S."/>
            <person name="Schnell S."/>
        </authorList>
    </citation>
    <scope>NUCLEOTIDE SEQUENCE [LARGE SCALE GENOMIC DNA]</scope>
    <source>
        <strain evidence="1 2">KCTC 52035</strain>
    </source>
</reference>
<evidence type="ECO:0000313" key="1">
    <source>
        <dbReference type="EMBL" id="NDU97570.1"/>
    </source>
</evidence>
<keyword evidence="2" id="KW-1185">Reference proteome</keyword>
<comment type="caution">
    <text evidence="1">The sequence shown here is derived from an EMBL/GenBank/DDBJ whole genome shotgun (WGS) entry which is preliminary data.</text>
</comment>